<accession>A0A6H0XII3</accession>
<dbReference type="PRINTS" id="PR00420">
    <property type="entry name" value="RNGMNOXGNASE"/>
</dbReference>
<dbReference type="PANTHER" id="PTHR47178">
    <property type="entry name" value="MONOOXYGENASE, FAD-BINDING"/>
    <property type="match status" value="1"/>
</dbReference>
<protein>
    <submittedName>
        <fullName evidence="8">Uncharacterized protein</fullName>
    </submittedName>
</protein>
<comment type="cofactor">
    <cofactor evidence="1">
        <name>FAD</name>
        <dbReference type="ChEBI" id="CHEBI:57692"/>
    </cofactor>
</comment>
<keyword evidence="5" id="KW-0274">FAD</keyword>
<evidence type="ECO:0000256" key="3">
    <source>
        <dbReference type="ARBA" id="ARBA00007992"/>
    </source>
</evidence>
<proteinExistence type="inferred from homology"/>
<evidence type="ECO:0000256" key="5">
    <source>
        <dbReference type="ARBA" id="ARBA00022827"/>
    </source>
</evidence>
<dbReference type="GO" id="GO:0004497">
    <property type="term" value="F:monooxygenase activity"/>
    <property type="evidence" value="ECO:0007669"/>
    <property type="project" value="UniProtKB-KW"/>
</dbReference>
<keyword evidence="6" id="KW-0560">Oxidoreductase</keyword>
<dbReference type="InterPro" id="IPR036188">
    <property type="entry name" value="FAD/NAD-bd_sf"/>
</dbReference>
<gene>
    <name evidence="8" type="ORF">AMS68_000039</name>
</gene>
<keyword evidence="4" id="KW-0285">Flavoprotein</keyword>
<evidence type="ECO:0000256" key="6">
    <source>
        <dbReference type="ARBA" id="ARBA00023002"/>
    </source>
</evidence>
<dbReference type="AlphaFoldDB" id="A0A6H0XII3"/>
<name>A0A6H0XII3_9PEZI</name>
<comment type="similarity">
    <text evidence="3">Belongs to the paxM FAD-dependent monooxygenase family.</text>
</comment>
<evidence type="ECO:0000256" key="1">
    <source>
        <dbReference type="ARBA" id="ARBA00001974"/>
    </source>
</evidence>
<dbReference type="EMBL" id="CP051139">
    <property type="protein sequence ID" value="QIW94521.1"/>
    <property type="molecule type" value="Genomic_DNA"/>
</dbReference>
<dbReference type="OrthoDB" id="47494at2759"/>
<evidence type="ECO:0000256" key="4">
    <source>
        <dbReference type="ARBA" id="ARBA00022630"/>
    </source>
</evidence>
<evidence type="ECO:0000256" key="7">
    <source>
        <dbReference type="ARBA" id="ARBA00023033"/>
    </source>
</evidence>
<dbReference type="Proteomes" id="UP000503462">
    <property type="component" value="Chromosome 1"/>
</dbReference>
<reference evidence="8 9" key="1">
    <citation type="journal article" date="2016" name="Sci. Rep.">
        <title>Peltaster fructicola genome reveals evolution from an invasive phytopathogen to an ectophytic parasite.</title>
        <authorList>
            <person name="Xu C."/>
            <person name="Chen H."/>
            <person name="Gleason M.L."/>
            <person name="Xu J.R."/>
            <person name="Liu H."/>
            <person name="Zhang R."/>
            <person name="Sun G."/>
        </authorList>
    </citation>
    <scope>NUCLEOTIDE SEQUENCE [LARGE SCALE GENOMIC DNA]</scope>
    <source>
        <strain evidence="8 9">LNHT1506</strain>
    </source>
</reference>
<dbReference type="Pfam" id="PF13450">
    <property type="entry name" value="NAD_binding_8"/>
    <property type="match status" value="1"/>
</dbReference>
<organism evidence="8 9">
    <name type="scientific">Peltaster fructicola</name>
    <dbReference type="NCBI Taxonomy" id="286661"/>
    <lineage>
        <taxon>Eukaryota</taxon>
        <taxon>Fungi</taxon>
        <taxon>Dikarya</taxon>
        <taxon>Ascomycota</taxon>
        <taxon>Pezizomycotina</taxon>
        <taxon>Dothideomycetes</taxon>
        <taxon>Dothideomycetes incertae sedis</taxon>
        <taxon>Peltaster</taxon>
    </lineage>
</organism>
<dbReference type="PANTHER" id="PTHR47178:SF4">
    <property type="entry name" value="FAD-DEPENDENT MONOOXYGENASE APTC"/>
    <property type="match status" value="1"/>
</dbReference>
<dbReference type="Gene3D" id="3.50.50.60">
    <property type="entry name" value="FAD/NAD(P)-binding domain"/>
    <property type="match status" value="1"/>
</dbReference>
<sequence length="364" mass="39949">MAPQVSIIGAGIAGLVLGQCLRRRSIPATIFEKSKQIPALQNFGITLQNHVGQRLVQELDLDETAFINDNAVHSKSDPNGPLRVNRSAFLRTLAKDLDIKWDHKLTGLSRGTRHKLEFEHDGAKQTYEAELVFVTDGVHSAARNSLNIKKDAFHLEVLPFVVYNGKRRFSKEKLPADLEGCLSPNGISHLVNSVLLQITSGYSTREELAINYTLSRPAESSDDELLGRSNADAESLARRFLDEASQLPDLQEPFKSVFDPVVMKDDRLLHWLMRSALIDSSTAEELVHKGVVLLGDAASPQPILGGYGANAAIMDAFAIAKATDPSGSVNIAAYRDLHAQWKTWKADAEQAIGDMHRPSARASI</sequence>
<comment type="pathway">
    <text evidence="2">Secondary metabolite biosynthesis.</text>
</comment>
<dbReference type="SUPFAM" id="SSF51905">
    <property type="entry name" value="FAD/NAD(P)-binding domain"/>
    <property type="match status" value="1"/>
</dbReference>
<keyword evidence="9" id="KW-1185">Reference proteome</keyword>
<evidence type="ECO:0000313" key="8">
    <source>
        <dbReference type="EMBL" id="QIW94521.1"/>
    </source>
</evidence>
<evidence type="ECO:0000256" key="2">
    <source>
        <dbReference type="ARBA" id="ARBA00005179"/>
    </source>
</evidence>
<evidence type="ECO:0000313" key="9">
    <source>
        <dbReference type="Proteomes" id="UP000503462"/>
    </source>
</evidence>
<keyword evidence="7" id="KW-0503">Monooxygenase</keyword>